<reference evidence="1 2" key="1">
    <citation type="journal article" date="2023" name="Science">
        <title>Complex scaffold remodeling in plant triterpene biosynthesis.</title>
        <authorList>
            <person name="De La Pena R."/>
            <person name="Hodgson H."/>
            <person name="Liu J.C."/>
            <person name="Stephenson M.J."/>
            <person name="Martin A.C."/>
            <person name="Owen C."/>
            <person name="Harkess A."/>
            <person name="Leebens-Mack J."/>
            <person name="Jimenez L.E."/>
            <person name="Osbourn A."/>
            <person name="Sattely E.S."/>
        </authorList>
    </citation>
    <scope>NUCLEOTIDE SEQUENCE [LARGE SCALE GENOMIC DNA]</scope>
    <source>
        <strain evidence="2">cv. JPN11</strain>
        <tissue evidence="1">Leaf</tissue>
    </source>
</reference>
<proteinExistence type="predicted"/>
<dbReference type="EMBL" id="CM051405">
    <property type="protein sequence ID" value="KAJ4704189.1"/>
    <property type="molecule type" value="Genomic_DNA"/>
</dbReference>
<comment type="caution">
    <text evidence="1">The sequence shown here is derived from an EMBL/GenBank/DDBJ whole genome shotgun (WGS) entry which is preliminary data.</text>
</comment>
<evidence type="ECO:0000313" key="1">
    <source>
        <dbReference type="EMBL" id="KAJ4704189.1"/>
    </source>
</evidence>
<sequence>MAYRRRQGITRASTFKEEIYHPPDDNRKSNEKSSISTSTSTSTFTPSHSHSFSSSSYSASQSLAAQAIRASAAHRESSLSSAYGADSAVFSSDHQRSKGFTAYEHASTRNENKGFWGVLARKAKAILEEEDLSQEPEPPAKSRWQMADTSNAGQQQPFNSSESIRNLENPRLRRGLDKITSSLNQIGDTFEKAFEEGRTIVESKTADIIQETRKLQIRRKGGSTEEQNQAAGANSSWQPLTQPQNQTYHETQLKASRDVAMATAAKAKLLLRELKTVKADLTFAKQRCTQLEEENKILRESREKGQNPADDDLIRLQLETLLAEKARLAHENSIFARENRFLREIVEYHQLTMQDVVYLDEGNEEVTEVYPISVSPFPQMLFISPPSPTSPSSPSEILPPGASPPVTKEIFPIPAPSGETDIVPENDVPPSSDTEAPEEKDARKTPESPA</sequence>
<accession>A0ACC1WZ64</accession>
<organism evidence="1 2">
    <name type="scientific">Melia azedarach</name>
    <name type="common">Chinaberry tree</name>
    <dbReference type="NCBI Taxonomy" id="155640"/>
    <lineage>
        <taxon>Eukaryota</taxon>
        <taxon>Viridiplantae</taxon>
        <taxon>Streptophyta</taxon>
        <taxon>Embryophyta</taxon>
        <taxon>Tracheophyta</taxon>
        <taxon>Spermatophyta</taxon>
        <taxon>Magnoliopsida</taxon>
        <taxon>eudicotyledons</taxon>
        <taxon>Gunneridae</taxon>
        <taxon>Pentapetalae</taxon>
        <taxon>rosids</taxon>
        <taxon>malvids</taxon>
        <taxon>Sapindales</taxon>
        <taxon>Meliaceae</taxon>
        <taxon>Melia</taxon>
    </lineage>
</organism>
<gene>
    <name evidence="1" type="ORF">OWV82_021137</name>
</gene>
<dbReference type="Proteomes" id="UP001164539">
    <property type="component" value="Chromosome 12"/>
</dbReference>
<keyword evidence="2" id="KW-1185">Reference proteome</keyword>
<evidence type="ECO:0000313" key="2">
    <source>
        <dbReference type="Proteomes" id="UP001164539"/>
    </source>
</evidence>
<protein>
    <submittedName>
        <fullName evidence="1">Heat-inducible transcription repressor</fullName>
    </submittedName>
</protein>
<name>A0ACC1WZ64_MELAZ</name>